<evidence type="ECO:0008006" key="9">
    <source>
        <dbReference type="Google" id="ProtNLM"/>
    </source>
</evidence>
<evidence type="ECO:0000313" key="8">
    <source>
        <dbReference type="Proteomes" id="UP000717515"/>
    </source>
</evidence>
<protein>
    <recommendedName>
        <fullName evidence="9">ATP-dependent DNA ligase family profile domain-containing protein</fullName>
    </recommendedName>
</protein>
<dbReference type="AlphaFoldDB" id="A0A9P8CV50"/>
<dbReference type="InterPro" id="IPR050326">
    <property type="entry name" value="NAD_dep_DNA_ligaseB"/>
</dbReference>
<sequence length="879" mass="95104">MNECVGTKAFLFLFTYVSIAIGMLPRPGIMSAQCIRRAALLSFARIAFISVAPSRMVSSCSRALMPSQTPLRALSTRKSPVNSKGIRTSTCQPSQKPTHSKAQPSDQPRPKNSSASTAAPSRKPKRSSKESTTKRTTAKLSTKKSPLQPPVSLSDRSVVQQSIPDYRHSKAPPQQDLDSLQILVDELLSTNSSVAKRDILARYPAQAPLLAWIYDPLRQFHVSSSNVLKYAQLRAKQRDVNSTAAAPSSISDTSSPYNTLSAGPISGVPSGNEEALYSNMSKKQRSEAAARATILGRGYDTLSALLNALSTRAISGYTALDAILLFMDRFCKDTTHSSSSSPSTATRNHDQAVKELFATPRAKLLLKILDKNLKTGCNVGLIREIYPTLIPGFHVALGHSLLHLEDARTLFPSHPQTDMLTAVTKTDQGRSPGEMEGAAAGWFASRKLDGVRCLVRIDRATGGIETLSRNGRGFESLGRVQDALRILMRTSNGNEQRGRDILFARAVGQGFGSSQLSEQEGQELPDSLILDGEVCVFLKEPAVQTTMAGQGPDVLQTGPQGDDEFGREVFLKAVSAVKRGLVEDDSQGKSIMGDKDDEAIQNGQDRESWADAIELGTASGSEATVYCLFDCLTDKEFGERSGSRPFSARIKGLTEALLQNRGQDPSIASARGLIRVLHQTRVGSFAQLERMVAKGTERGWEGVMLRKDVGYEGKRSRNLLKIKQFQEAEFTVQEAMLGSMRLAFQGEFQERDNVLTNVVVLHRGNRVRVGSGFSVEDRIRFGKDPTLIVGKTITVQFFEESKTFANGTAATSATGTAGSASTGEENTSSSLSTNDATATREGGSRRDDSTESDGDGAGAVWSLRFPTVKAIYGSGPRQL</sequence>
<proteinExistence type="predicted"/>
<feature type="compositionally biased region" description="Polar residues" evidence="5">
    <location>
        <begin position="824"/>
        <end position="837"/>
    </location>
</feature>
<dbReference type="GO" id="GO:0006281">
    <property type="term" value="P:DNA repair"/>
    <property type="evidence" value="ECO:0007669"/>
    <property type="project" value="UniProtKB-KW"/>
</dbReference>
<dbReference type="PANTHER" id="PTHR47810:SF1">
    <property type="entry name" value="DNA LIGASE B"/>
    <property type="match status" value="1"/>
</dbReference>
<evidence type="ECO:0000256" key="2">
    <source>
        <dbReference type="ARBA" id="ARBA00022705"/>
    </source>
</evidence>
<feature type="region of interest" description="Disordered" evidence="5">
    <location>
        <begin position="808"/>
        <end position="859"/>
    </location>
</feature>
<comment type="caution">
    <text evidence="7">The sequence shown here is derived from an EMBL/GenBank/DDBJ whole genome shotgun (WGS) entry which is preliminary data.</text>
</comment>
<dbReference type="EMBL" id="JAIFTL010000417">
    <property type="protein sequence ID" value="KAG9319581.1"/>
    <property type="molecule type" value="Genomic_DNA"/>
</dbReference>
<feature type="transmembrane region" description="Helical" evidence="6">
    <location>
        <begin position="6"/>
        <end position="26"/>
    </location>
</feature>
<reference evidence="7" key="1">
    <citation type="submission" date="2021-07" db="EMBL/GenBank/DDBJ databases">
        <title>Draft genome of Mortierella alpina, strain LL118, isolated from an aspen leaf litter sample.</title>
        <authorList>
            <person name="Yang S."/>
            <person name="Vinatzer B.A."/>
        </authorList>
    </citation>
    <scope>NUCLEOTIDE SEQUENCE</scope>
    <source>
        <strain evidence="7">LL118</strain>
    </source>
</reference>
<feature type="compositionally biased region" description="Polar residues" evidence="5">
    <location>
        <begin position="68"/>
        <end position="117"/>
    </location>
</feature>
<dbReference type="SUPFAM" id="SSF56091">
    <property type="entry name" value="DNA ligase/mRNA capping enzyme, catalytic domain"/>
    <property type="match status" value="1"/>
</dbReference>
<dbReference type="Gene3D" id="2.40.50.140">
    <property type="entry name" value="Nucleic acid-binding proteins"/>
    <property type="match status" value="1"/>
</dbReference>
<keyword evidence="6" id="KW-1133">Transmembrane helix</keyword>
<feature type="region of interest" description="Disordered" evidence="5">
    <location>
        <begin position="68"/>
        <end position="158"/>
    </location>
</feature>
<evidence type="ECO:0000256" key="6">
    <source>
        <dbReference type="SAM" id="Phobius"/>
    </source>
</evidence>
<dbReference type="SUPFAM" id="SSF50249">
    <property type="entry name" value="Nucleic acid-binding proteins"/>
    <property type="match status" value="1"/>
</dbReference>
<organism evidence="7 8">
    <name type="scientific">Mortierella alpina</name>
    <name type="common">Oleaginous fungus</name>
    <name type="synonym">Mortierella renispora</name>
    <dbReference type="NCBI Taxonomy" id="64518"/>
    <lineage>
        <taxon>Eukaryota</taxon>
        <taxon>Fungi</taxon>
        <taxon>Fungi incertae sedis</taxon>
        <taxon>Mucoromycota</taxon>
        <taxon>Mortierellomycotina</taxon>
        <taxon>Mortierellomycetes</taxon>
        <taxon>Mortierellales</taxon>
        <taxon>Mortierellaceae</taxon>
        <taxon>Mortierella</taxon>
    </lineage>
</organism>
<evidence type="ECO:0000313" key="7">
    <source>
        <dbReference type="EMBL" id="KAG9319581.1"/>
    </source>
</evidence>
<name>A0A9P8CV50_MORAP</name>
<feature type="compositionally biased region" description="Low complexity" evidence="5">
    <location>
        <begin position="808"/>
        <end position="823"/>
    </location>
</feature>
<dbReference type="Proteomes" id="UP000717515">
    <property type="component" value="Unassembled WGS sequence"/>
</dbReference>
<keyword evidence="3" id="KW-0227">DNA damage</keyword>
<accession>A0A9P8CV50</accession>
<evidence type="ECO:0000256" key="4">
    <source>
        <dbReference type="ARBA" id="ARBA00023204"/>
    </source>
</evidence>
<dbReference type="PANTHER" id="PTHR47810">
    <property type="entry name" value="DNA LIGASE"/>
    <property type="match status" value="1"/>
</dbReference>
<dbReference type="GO" id="GO:0006260">
    <property type="term" value="P:DNA replication"/>
    <property type="evidence" value="ECO:0007669"/>
    <property type="project" value="UniProtKB-KW"/>
</dbReference>
<keyword evidence="1" id="KW-0436">Ligase</keyword>
<evidence type="ECO:0000256" key="3">
    <source>
        <dbReference type="ARBA" id="ARBA00022763"/>
    </source>
</evidence>
<dbReference type="InterPro" id="IPR012340">
    <property type="entry name" value="NA-bd_OB-fold"/>
</dbReference>
<gene>
    <name evidence="7" type="ORF">KVV02_005011</name>
</gene>
<keyword evidence="2" id="KW-0235">DNA replication</keyword>
<evidence type="ECO:0000256" key="1">
    <source>
        <dbReference type="ARBA" id="ARBA00022598"/>
    </source>
</evidence>
<evidence type="ECO:0000256" key="5">
    <source>
        <dbReference type="SAM" id="MobiDB-lite"/>
    </source>
</evidence>
<keyword evidence="6" id="KW-0812">Transmembrane</keyword>
<dbReference type="Gene3D" id="3.30.470.30">
    <property type="entry name" value="DNA ligase/mRNA capping enzyme"/>
    <property type="match status" value="1"/>
</dbReference>
<keyword evidence="4" id="KW-0234">DNA repair</keyword>
<dbReference type="GO" id="GO:0016874">
    <property type="term" value="F:ligase activity"/>
    <property type="evidence" value="ECO:0007669"/>
    <property type="project" value="UniProtKB-KW"/>
</dbReference>
<keyword evidence="6" id="KW-0472">Membrane</keyword>